<dbReference type="AlphaFoldDB" id="A0A852U241"/>
<evidence type="ECO:0000313" key="2">
    <source>
        <dbReference type="Proteomes" id="UP000589036"/>
    </source>
</evidence>
<keyword evidence="2" id="KW-1185">Reference proteome</keyword>
<comment type="caution">
    <text evidence="1">The sequence shown here is derived from an EMBL/GenBank/DDBJ whole genome shotgun (WGS) entry which is preliminary data.</text>
</comment>
<dbReference type="RefSeq" id="WP_179645237.1">
    <property type="nucleotide sequence ID" value="NZ_BAAAYY010000037.1"/>
</dbReference>
<dbReference type="EMBL" id="JACCCC010000001">
    <property type="protein sequence ID" value="NYE49605.1"/>
    <property type="molecule type" value="Genomic_DNA"/>
</dbReference>
<dbReference type="Proteomes" id="UP000589036">
    <property type="component" value="Unassembled WGS sequence"/>
</dbReference>
<protein>
    <submittedName>
        <fullName evidence="1">Uncharacterized protein</fullName>
    </submittedName>
</protein>
<evidence type="ECO:0000313" key="1">
    <source>
        <dbReference type="EMBL" id="NYE49605.1"/>
    </source>
</evidence>
<proteinExistence type="predicted"/>
<organism evidence="1 2">
    <name type="scientific">Spinactinospora alkalitolerans</name>
    <dbReference type="NCBI Taxonomy" id="687207"/>
    <lineage>
        <taxon>Bacteria</taxon>
        <taxon>Bacillati</taxon>
        <taxon>Actinomycetota</taxon>
        <taxon>Actinomycetes</taxon>
        <taxon>Streptosporangiales</taxon>
        <taxon>Nocardiopsidaceae</taxon>
        <taxon>Spinactinospora</taxon>
    </lineage>
</organism>
<accession>A0A852U241</accession>
<name>A0A852U241_9ACTN</name>
<sequence>MEPVVYITLGILLALAATTAVKKVRAARKRAAARIRRLAGPHVVARTNNRRRAARKGVRR</sequence>
<reference evidence="1 2" key="1">
    <citation type="submission" date="2020-07" db="EMBL/GenBank/DDBJ databases">
        <title>Sequencing the genomes of 1000 actinobacteria strains.</title>
        <authorList>
            <person name="Klenk H.-P."/>
        </authorList>
    </citation>
    <scope>NUCLEOTIDE SEQUENCE [LARGE SCALE GENOMIC DNA]</scope>
    <source>
        <strain evidence="1 2">CXB654</strain>
    </source>
</reference>
<gene>
    <name evidence="1" type="ORF">HDA32_004725</name>
</gene>